<dbReference type="EMBL" id="CVRI01000066">
    <property type="protein sequence ID" value="CRL06144.1"/>
    <property type="molecule type" value="Genomic_DNA"/>
</dbReference>
<evidence type="ECO:0000313" key="1">
    <source>
        <dbReference type="EMBL" id="CRL06144.1"/>
    </source>
</evidence>
<name>A0A1J1J1C8_9DIPT</name>
<accession>A0A1J1J1C8</accession>
<sequence>MFVSKKCRQRRERIAALKIVQMAWYLKRSKARKDFLFFMKKGMGMNQAKRKTSQNFNPESSFFSPKRRKARKRKRKIIILLCYSKHVKISSHYVLNAPCAYYAFLISTNGVREHLKMSKTFSIRLY</sequence>
<gene>
    <name evidence="1" type="ORF">CLUMA_CG019321</name>
</gene>
<reference evidence="1 2" key="1">
    <citation type="submission" date="2015-04" db="EMBL/GenBank/DDBJ databases">
        <authorList>
            <person name="Syromyatnikov M.Y."/>
            <person name="Popov V.N."/>
        </authorList>
    </citation>
    <scope>NUCLEOTIDE SEQUENCE [LARGE SCALE GENOMIC DNA]</scope>
</reference>
<dbReference type="Proteomes" id="UP000183832">
    <property type="component" value="Unassembled WGS sequence"/>
</dbReference>
<dbReference type="AlphaFoldDB" id="A0A1J1J1C8"/>
<protein>
    <submittedName>
        <fullName evidence="1">CLUMA_CG019321, isoform A</fullName>
    </submittedName>
</protein>
<evidence type="ECO:0000313" key="2">
    <source>
        <dbReference type="Proteomes" id="UP000183832"/>
    </source>
</evidence>
<organism evidence="1 2">
    <name type="scientific">Clunio marinus</name>
    <dbReference type="NCBI Taxonomy" id="568069"/>
    <lineage>
        <taxon>Eukaryota</taxon>
        <taxon>Metazoa</taxon>
        <taxon>Ecdysozoa</taxon>
        <taxon>Arthropoda</taxon>
        <taxon>Hexapoda</taxon>
        <taxon>Insecta</taxon>
        <taxon>Pterygota</taxon>
        <taxon>Neoptera</taxon>
        <taxon>Endopterygota</taxon>
        <taxon>Diptera</taxon>
        <taxon>Nematocera</taxon>
        <taxon>Chironomoidea</taxon>
        <taxon>Chironomidae</taxon>
        <taxon>Clunio</taxon>
    </lineage>
</organism>
<proteinExistence type="predicted"/>
<keyword evidence="2" id="KW-1185">Reference proteome</keyword>